<evidence type="ECO:0000256" key="3">
    <source>
        <dbReference type="ARBA" id="ARBA00022729"/>
    </source>
</evidence>
<keyword evidence="2" id="KW-0813">Transport</keyword>
<gene>
    <name evidence="5" type="ORF">I4I81_18125</name>
</gene>
<dbReference type="CDD" id="cd08518">
    <property type="entry name" value="PBP2_NikA_DppA_OppA_like_19"/>
    <property type="match status" value="1"/>
</dbReference>
<accession>A0ABS6UVA6</accession>
<name>A0ABS6UVA6_9PSEU</name>
<reference evidence="5 6" key="1">
    <citation type="submission" date="2020-11" db="EMBL/GenBank/DDBJ databases">
        <title>Pseudonocardia abyssalis sp. nov. and Pseudonocardia oceani sp. nov., description and phylogenomic analysis of two novel actinomycetes isolated from the deep Southern Ocean.</title>
        <authorList>
            <person name="Parra J."/>
        </authorList>
    </citation>
    <scope>NUCLEOTIDE SEQUENCE [LARGE SCALE GENOMIC DNA]</scope>
    <source>
        <strain evidence="5 6">KRD-168</strain>
    </source>
</reference>
<evidence type="ECO:0000256" key="1">
    <source>
        <dbReference type="ARBA" id="ARBA00005695"/>
    </source>
</evidence>
<dbReference type="PANTHER" id="PTHR30290">
    <property type="entry name" value="PERIPLASMIC BINDING COMPONENT OF ABC TRANSPORTER"/>
    <property type="match status" value="1"/>
</dbReference>
<evidence type="ECO:0000313" key="5">
    <source>
        <dbReference type="EMBL" id="MBW0136170.1"/>
    </source>
</evidence>
<dbReference type="PIRSF" id="PIRSF002741">
    <property type="entry name" value="MppA"/>
    <property type="match status" value="1"/>
</dbReference>
<dbReference type="InterPro" id="IPR030678">
    <property type="entry name" value="Peptide/Ni-bd"/>
</dbReference>
<dbReference type="InterPro" id="IPR039424">
    <property type="entry name" value="SBP_5"/>
</dbReference>
<dbReference type="InterPro" id="IPR000914">
    <property type="entry name" value="SBP_5_dom"/>
</dbReference>
<evidence type="ECO:0000259" key="4">
    <source>
        <dbReference type="Pfam" id="PF00496"/>
    </source>
</evidence>
<evidence type="ECO:0000313" key="6">
    <source>
        <dbReference type="Proteomes" id="UP000694287"/>
    </source>
</evidence>
<dbReference type="EMBL" id="JADQDK010000001">
    <property type="protein sequence ID" value="MBW0136170.1"/>
    <property type="molecule type" value="Genomic_DNA"/>
</dbReference>
<organism evidence="5 6">
    <name type="scientific">Pseudonocardia abyssalis</name>
    <dbReference type="NCBI Taxonomy" id="2792008"/>
    <lineage>
        <taxon>Bacteria</taxon>
        <taxon>Bacillati</taxon>
        <taxon>Actinomycetota</taxon>
        <taxon>Actinomycetes</taxon>
        <taxon>Pseudonocardiales</taxon>
        <taxon>Pseudonocardiaceae</taxon>
        <taxon>Pseudonocardia</taxon>
    </lineage>
</organism>
<sequence>MVLADGYEPESLHPLLGYGVEGASKFYDGLLAHDADRRLQPALASALPTTAADGLSVTVPLRAGVTFHDGSAFDADDVVATYRALLDPAFASSVRSDWVTLAAVEKLDAQTVRFDLAGPDAAFAHRLTLGIVPAEAVTAPAPAEESPLSAQPVGTGPYTLAQWRRGESMELTANPSYWGGAPAVERITIVFAVDDNTRAQRLRSGEFDGTVLPPALAQTFEGSEYTVRDHPSADYRTVTLPTANPITADPAIRMALNHAVDRQGMIDALFAGRGSPASNPIPEVLSEYSEPAAQFTFDRTRAGQILDAAGWVAGPDGTRVRDGVPARFTLMYPATDTIRRDLAQGFTSDARAVGIDVALEGLGWEAIEPRMGADALVLGGGSPFDPDLVSYPLLHSSYAGDGFNNPASYVNPAVDAGLDAARRALDPAERVAAVKQWQRDYAAAPGFVFLTFLDHSYVARDEWDGYEQVVDPHTHGTTWGPWWNVEDWTPRA</sequence>
<protein>
    <submittedName>
        <fullName evidence="5">ABC transporter substrate-binding protein</fullName>
    </submittedName>
</protein>
<dbReference type="PANTHER" id="PTHR30290:SF9">
    <property type="entry name" value="OLIGOPEPTIDE-BINDING PROTEIN APPA"/>
    <property type="match status" value="1"/>
</dbReference>
<dbReference type="Proteomes" id="UP000694287">
    <property type="component" value="Unassembled WGS sequence"/>
</dbReference>
<feature type="domain" description="Solute-binding protein family 5" evidence="4">
    <location>
        <begin position="39"/>
        <end position="399"/>
    </location>
</feature>
<keyword evidence="6" id="KW-1185">Reference proteome</keyword>
<evidence type="ECO:0000256" key="2">
    <source>
        <dbReference type="ARBA" id="ARBA00022448"/>
    </source>
</evidence>
<keyword evidence="3" id="KW-0732">Signal</keyword>
<dbReference type="Pfam" id="PF00496">
    <property type="entry name" value="SBP_bac_5"/>
    <property type="match status" value="1"/>
</dbReference>
<comment type="similarity">
    <text evidence="1">Belongs to the bacterial solute-binding protein 5 family.</text>
</comment>
<proteinExistence type="inferred from homology"/>
<comment type="caution">
    <text evidence="5">The sequence shown here is derived from an EMBL/GenBank/DDBJ whole genome shotgun (WGS) entry which is preliminary data.</text>
</comment>